<dbReference type="PROSITE" id="PS51625">
    <property type="entry name" value="SAM_MT_TRMB"/>
    <property type="match status" value="1"/>
</dbReference>
<evidence type="ECO:0000256" key="4">
    <source>
        <dbReference type="ARBA" id="ARBA00022603"/>
    </source>
</evidence>
<evidence type="ECO:0000256" key="6">
    <source>
        <dbReference type="ARBA" id="ARBA00022691"/>
    </source>
</evidence>
<keyword evidence="4" id="KW-0489">Methyltransferase</keyword>
<dbReference type="AlphaFoldDB" id="A0AA41X6T7"/>
<comment type="catalytic activity">
    <reaction evidence="1">
        <text>guanosine(46) in tRNA + S-adenosyl-L-methionine = N(7)-methylguanosine(46) in tRNA + S-adenosyl-L-homocysteine</text>
        <dbReference type="Rhea" id="RHEA:42708"/>
        <dbReference type="Rhea" id="RHEA-COMP:10188"/>
        <dbReference type="Rhea" id="RHEA-COMP:10189"/>
        <dbReference type="ChEBI" id="CHEBI:57856"/>
        <dbReference type="ChEBI" id="CHEBI:59789"/>
        <dbReference type="ChEBI" id="CHEBI:74269"/>
        <dbReference type="ChEBI" id="CHEBI:74480"/>
        <dbReference type="EC" id="2.1.1.33"/>
    </reaction>
</comment>
<evidence type="ECO:0000313" key="9">
    <source>
        <dbReference type="Proteomes" id="UP001165413"/>
    </source>
</evidence>
<evidence type="ECO:0000256" key="7">
    <source>
        <dbReference type="ARBA" id="ARBA00022694"/>
    </source>
</evidence>
<evidence type="ECO:0000256" key="1">
    <source>
        <dbReference type="ARBA" id="ARBA00000142"/>
    </source>
</evidence>
<evidence type="ECO:0000313" key="8">
    <source>
        <dbReference type="EMBL" id="MCP3429644.1"/>
    </source>
</evidence>
<dbReference type="Pfam" id="PF02390">
    <property type="entry name" value="Methyltransf_4"/>
    <property type="match status" value="1"/>
</dbReference>
<dbReference type="PANTHER" id="PTHR23417:SF14">
    <property type="entry name" value="PENTACOTRIPEPTIDE-REPEAT REGION OF PRORP DOMAIN-CONTAINING PROTEIN"/>
    <property type="match status" value="1"/>
</dbReference>
<accession>A0AA41X6T7</accession>
<keyword evidence="9" id="KW-1185">Reference proteome</keyword>
<keyword evidence="7" id="KW-0819">tRNA processing</keyword>
<comment type="caution">
    <text evidence="8">The sequence shown here is derived from an EMBL/GenBank/DDBJ whole genome shotgun (WGS) entry which is preliminary data.</text>
</comment>
<keyword evidence="6" id="KW-0949">S-adenosyl-L-methionine</keyword>
<evidence type="ECO:0000256" key="5">
    <source>
        <dbReference type="ARBA" id="ARBA00022679"/>
    </source>
</evidence>
<dbReference type="Gene3D" id="3.40.50.150">
    <property type="entry name" value="Vaccinia Virus protein VP39"/>
    <property type="match status" value="1"/>
</dbReference>
<name>A0AA41X6T7_9ALTE</name>
<evidence type="ECO:0000256" key="3">
    <source>
        <dbReference type="ARBA" id="ARBA00011977"/>
    </source>
</evidence>
<keyword evidence="5" id="KW-0808">Transferase</keyword>
<comment type="function">
    <text evidence="2">Catalyzes the formation of N(7)-methylguanine at position 46 (m7G46) in tRNA.</text>
</comment>
<dbReference type="InterPro" id="IPR003358">
    <property type="entry name" value="tRNA_(Gua-N-7)_MeTrfase_Trmb"/>
</dbReference>
<proteinExistence type="predicted"/>
<reference evidence="8" key="1">
    <citation type="submission" date="2022-07" db="EMBL/GenBank/DDBJ databases">
        <title>Characterization of the Novel Bacterium Alteromonas immobilis LMIT006 and Alteromonas gregis LMIT007.</title>
        <authorList>
            <person name="Lin X."/>
        </authorList>
    </citation>
    <scope>NUCLEOTIDE SEQUENCE</scope>
    <source>
        <strain evidence="8">LMIT007</strain>
    </source>
</reference>
<dbReference type="EC" id="2.1.1.33" evidence="3"/>
<dbReference type="SUPFAM" id="SSF53335">
    <property type="entry name" value="S-adenosyl-L-methionine-dependent methyltransferases"/>
    <property type="match status" value="1"/>
</dbReference>
<dbReference type="RefSeq" id="WP_254102248.1">
    <property type="nucleotide sequence ID" value="NZ_JANATA010000027.1"/>
</dbReference>
<dbReference type="InterPro" id="IPR029063">
    <property type="entry name" value="SAM-dependent_MTases_sf"/>
</dbReference>
<dbReference type="GO" id="GO:0008176">
    <property type="term" value="F:tRNA (guanine(46)-N7)-methyltransferase activity"/>
    <property type="evidence" value="ECO:0007669"/>
    <property type="project" value="UniProtKB-EC"/>
</dbReference>
<gene>
    <name evidence="8" type="ORF">NLF92_11885</name>
</gene>
<dbReference type="PANTHER" id="PTHR23417">
    <property type="entry name" value="3-DEOXY-D-MANNO-OCTULOSONIC-ACID TRANSFERASE/TRNA GUANINE-N 7 - -METHYLTRANSFERASE"/>
    <property type="match status" value="1"/>
</dbReference>
<dbReference type="EMBL" id="JANATA010000027">
    <property type="protein sequence ID" value="MCP3429644.1"/>
    <property type="molecule type" value="Genomic_DNA"/>
</dbReference>
<organism evidence="8 9">
    <name type="scientific">Opacimonas viscosa</name>
    <dbReference type="NCBI Taxonomy" id="2961944"/>
    <lineage>
        <taxon>Bacteria</taxon>
        <taxon>Pseudomonadati</taxon>
        <taxon>Pseudomonadota</taxon>
        <taxon>Gammaproteobacteria</taxon>
        <taxon>Alteromonadales</taxon>
        <taxon>Alteromonadaceae</taxon>
        <taxon>Opacimonas</taxon>
    </lineage>
</organism>
<dbReference type="GO" id="GO:0043527">
    <property type="term" value="C:tRNA methyltransferase complex"/>
    <property type="evidence" value="ECO:0007669"/>
    <property type="project" value="TreeGrafter"/>
</dbReference>
<evidence type="ECO:0000256" key="2">
    <source>
        <dbReference type="ARBA" id="ARBA00003015"/>
    </source>
</evidence>
<sequence>MGLHSGMGNSRSVETNQSGVHEDLLVTVDKYRTSEFRKPIQEHTQKAFAEVQEWLSDWPGPLIFDSCCGVGQSTSKIAKANPDARVVGLDKSALRVSKHSLYSFSEDNHIVVRADVIDFWRLAVTAKWQLAQHYMLYPNPYPKKTQLQKRWHGHPAFLSLLALGGTLVQRSNWQLYLQESAQVLEHFGKHVVINKVVDSEPFTPFERKYTASGQTCWELIAQL</sequence>
<protein>
    <recommendedName>
        <fullName evidence="3">tRNA (guanine(46)-N(7))-methyltransferase</fullName>
        <ecNumber evidence="3">2.1.1.33</ecNumber>
    </recommendedName>
</protein>
<dbReference type="Proteomes" id="UP001165413">
    <property type="component" value="Unassembled WGS sequence"/>
</dbReference>